<proteinExistence type="predicted"/>
<dbReference type="Proteomes" id="UP001161691">
    <property type="component" value="Unassembled WGS sequence"/>
</dbReference>
<sequence length="645" mass="72653">MTIHENGSGWIVQAADRQLEIDPNTLVLTLTDTTAGRSWATVRGEDHILLRTAEGERLVRLADAAEKTFEVRRSGYYEGVYATLSGFPDADGASGAAQRRLSVRLSVLLYTHTGELVCELHPLERDAGDIVHIAWPAPFGFGGVEPGQYTVVPMMQGFLVPADWEGDLVRYEDGLLHGRDAYMPWWGQTDGEHGYTAIVDTFWDAKGRFDHAPRQHSHFGVRWLPSLGRYDDNRSVRYRFGPKMDYVEMAKIYRAYAKSIGRFRSMAEKIAENPRVDRLRGAAVVNTLIHFYAVPESDYYDPDHPEKNDERHSFALRAEQLAKLKDAYDGPVYVHLDGWGQRGYDNLHPDVLPPSPVNGGWEGMRLLRQRCEELGYLLALHDQYRDFYHDAPSYGAEQAVMDRDGNNELCTIWPGGAHHFLSASLAKGYVERNYEQLEAESVLPDGAYLDVFAVIALEEDYHPVHPMTRKQCMEHRLSCFHSIRSRGMIVSSEEPVDWAIPALDLVHHGPYARNPNPGKGPVVGIPVPLFSLVYHDAVFLPWFPGEGEWGIPPEDWGFLHGLLNAGLPCLNIEPTDAEIALARQMSELHNRVGCMEMTGHSFIDGNLRRQRAVYADGTVVEIDLDTKAYAVRYGEETADVRSPRL</sequence>
<dbReference type="EMBL" id="JAGRPV010000001">
    <property type="protein sequence ID" value="MDI4647034.1"/>
    <property type="molecule type" value="Genomic_DNA"/>
</dbReference>
<protein>
    <submittedName>
        <fullName evidence="1">DUF5696 domain-containing protein</fullName>
    </submittedName>
</protein>
<dbReference type="Gene3D" id="3.20.20.80">
    <property type="entry name" value="Glycosidases"/>
    <property type="match status" value="1"/>
</dbReference>
<comment type="caution">
    <text evidence="1">The sequence shown here is derived from an EMBL/GenBank/DDBJ whole genome shotgun (WGS) entry which is preliminary data.</text>
</comment>
<accession>A0ABT6TM65</accession>
<dbReference type="Pfam" id="PF18952">
    <property type="entry name" value="DUF5696"/>
    <property type="match status" value="1"/>
</dbReference>
<dbReference type="InterPro" id="IPR043751">
    <property type="entry name" value="DUF5696"/>
</dbReference>
<keyword evidence="2" id="KW-1185">Reference proteome</keyword>
<gene>
    <name evidence="1" type="ORF">KB449_18805</name>
</gene>
<name>A0ABT6TM65_9BACL</name>
<reference evidence="1" key="1">
    <citation type="submission" date="2023-04" db="EMBL/GenBank/DDBJ databases">
        <title>Comparative genomic analysis of Cohnella hashimotonis sp. nov., isolated from the International Space Station.</title>
        <authorList>
            <person name="Venkateswaran K."/>
            <person name="Simpson A."/>
        </authorList>
    </citation>
    <scope>NUCLEOTIDE SEQUENCE</scope>
    <source>
        <strain evidence="1">F6_2S_P_1</strain>
    </source>
</reference>
<dbReference type="RefSeq" id="WP_282909840.1">
    <property type="nucleotide sequence ID" value="NZ_JAGRPV010000001.1"/>
</dbReference>
<organism evidence="1 2">
    <name type="scientific">Cohnella hashimotonis</name>
    <dbReference type="NCBI Taxonomy" id="2826895"/>
    <lineage>
        <taxon>Bacteria</taxon>
        <taxon>Bacillati</taxon>
        <taxon>Bacillota</taxon>
        <taxon>Bacilli</taxon>
        <taxon>Bacillales</taxon>
        <taxon>Paenibacillaceae</taxon>
        <taxon>Cohnella</taxon>
    </lineage>
</organism>
<evidence type="ECO:0000313" key="2">
    <source>
        <dbReference type="Proteomes" id="UP001161691"/>
    </source>
</evidence>
<evidence type="ECO:0000313" key="1">
    <source>
        <dbReference type="EMBL" id="MDI4647034.1"/>
    </source>
</evidence>